<evidence type="ECO:0000259" key="2">
    <source>
        <dbReference type="Pfam" id="PF22936"/>
    </source>
</evidence>
<dbReference type="Proteomes" id="UP000288805">
    <property type="component" value="Unassembled WGS sequence"/>
</dbReference>
<protein>
    <recommendedName>
        <fullName evidence="2">Retrovirus-related Pol polyprotein from transposon TNT 1-94-like beta-barrel domain-containing protein</fullName>
    </recommendedName>
</protein>
<evidence type="ECO:0000313" key="4">
    <source>
        <dbReference type="Proteomes" id="UP000288805"/>
    </source>
</evidence>
<comment type="caution">
    <text evidence="3">The sequence shown here is derived from an EMBL/GenBank/DDBJ whole genome shotgun (WGS) entry which is preliminary data.</text>
</comment>
<organism evidence="3 4">
    <name type="scientific">Vitis vinifera</name>
    <name type="common">Grape</name>
    <dbReference type="NCBI Taxonomy" id="29760"/>
    <lineage>
        <taxon>Eukaryota</taxon>
        <taxon>Viridiplantae</taxon>
        <taxon>Streptophyta</taxon>
        <taxon>Embryophyta</taxon>
        <taxon>Tracheophyta</taxon>
        <taxon>Spermatophyta</taxon>
        <taxon>Magnoliopsida</taxon>
        <taxon>eudicotyledons</taxon>
        <taxon>Gunneridae</taxon>
        <taxon>Pentapetalae</taxon>
        <taxon>rosids</taxon>
        <taxon>Vitales</taxon>
        <taxon>Vitaceae</taxon>
        <taxon>Viteae</taxon>
        <taxon>Vitis</taxon>
    </lineage>
</organism>
<evidence type="ECO:0000256" key="1">
    <source>
        <dbReference type="SAM" id="MobiDB-lite"/>
    </source>
</evidence>
<feature type="compositionally biased region" description="Basic and acidic residues" evidence="1">
    <location>
        <begin position="352"/>
        <end position="364"/>
    </location>
</feature>
<feature type="compositionally biased region" description="Polar residues" evidence="1">
    <location>
        <begin position="367"/>
        <end position="377"/>
    </location>
</feature>
<dbReference type="AlphaFoldDB" id="A0A438I7R8"/>
<feature type="region of interest" description="Disordered" evidence="1">
    <location>
        <begin position="344"/>
        <end position="390"/>
    </location>
</feature>
<feature type="region of interest" description="Disordered" evidence="1">
    <location>
        <begin position="1"/>
        <end position="23"/>
    </location>
</feature>
<dbReference type="Pfam" id="PF22936">
    <property type="entry name" value="Pol_BBD"/>
    <property type="match status" value="1"/>
</dbReference>
<reference evidence="3 4" key="1">
    <citation type="journal article" date="2018" name="PLoS Genet.">
        <title>Population sequencing reveals clonal diversity and ancestral inbreeding in the grapevine cultivar Chardonnay.</title>
        <authorList>
            <person name="Roach M.J."/>
            <person name="Johnson D.L."/>
            <person name="Bohlmann J."/>
            <person name="van Vuuren H.J."/>
            <person name="Jones S.J."/>
            <person name="Pretorius I.S."/>
            <person name="Schmidt S.A."/>
            <person name="Borneman A.R."/>
        </authorList>
    </citation>
    <scope>NUCLEOTIDE SEQUENCE [LARGE SCALE GENOMIC DNA]</scope>
    <source>
        <strain evidence="4">cv. Chardonnay</strain>
        <tissue evidence="3">Leaf</tissue>
    </source>
</reference>
<gene>
    <name evidence="3" type="ORF">CK203_042620</name>
</gene>
<dbReference type="InterPro" id="IPR054722">
    <property type="entry name" value="PolX-like_BBD"/>
</dbReference>
<accession>A0A438I7R8</accession>
<proteinExistence type="predicted"/>
<feature type="domain" description="Retrovirus-related Pol polyprotein from transposon TNT 1-94-like beta-barrel" evidence="2">
    <location>
        <begin position="44"/>
        <end position="116"/>
    </location>
</feature>
<sequence length="463" mass="53760">MKKAMMTTWSEREESSEEEKEKEVENMCFMTIDELDEDSKNDKWFLDSGYSRYMTGDESKFAFLTKRKGGHVTFGDNAKGRIIGQCNIDTSSLIESVLLVDGLKHNLLSIVNFVTKAWRPPWENCKLNMEGNKKKLERIPRKKNHLCTTPRNWRGSQQVQGESSQDLLKDWKFVINHTQYQIIGLQIWDGSSFSALHSRFQLCFCAPRAFCLGERQLPLGHRANALLSHLNLLRRRLAERQGSTRPSSALWRIIRVREFYSRVTYGLGGPNISTVRGVEIQLDPESIYRIFDIAPIGLRTRFSQEDGFTWGIDDDAHDIMLREHDSLLGRMKFEKAPNGSWIRSPGLGELSDNQHRPGDRDKFYTTRPYSQPSFTESPHTEPSPHQAPHVLDHAPWMDLSTQISSIGTRMEELVVVSDTRFYSMEDHMDQYQTGFTSQFEYLQQRFERMEDRMNQQQTAFDHL</sequence>
<name>A0A438I7R8_VITVI</name>
<evidence type="ECO:0000313" key="3">
    <source>
        <dbReference type="EMBL" id="RVW92753.1"/>
    </source>
</evidence>
<dbReference type="EMBL" id="QGNW01000134">
    <property type="protein sequence ID" value="RVW92753.1"/>
    <property type="molecule type" value="Genomic_DNA"/>
</dbReference>